<feature type="domain" description="ABC transporter" evidence="9">
    <location>
        <begin position="4"/>
        <end position="245"/>
    </location>
</feature>
<evidence type="ECO:0000256" key="7">
    <source>
        <dbReference type="ARBA" id="ARBA00022967"/>
    </source>
</evidence>
<keyword evidence="5" id="KW-0547">Nucleotide-binding</keyword>
<evidence type="ECO:0000256" key="6">
    <source>
        <dbReference type="ARBA" id="ARBA00022840"/>
    </source>
</evidence>
<dbReference type="InterPro" id="IPR027417">
    <property type="entry name" value="P-loop_NTPase"/>
</dbReference>
<evidence type="ECO:0000256" key="1">
    <source>
        <dbReference type="ARBA" id="ARBA00004202"/>
    </source>
</evidence>
<dbReference type="InterPro" id="IPR003439">
    <property type="entry name" value="ABC_transporter-like_ATP-bd"/>
</dbReference>
<dbReference type="Proteomes" id="UP000649826">
    <property type="component" value="Unassembled WGS sequence"/>
</dbReference>
<dbReference type="InterPro" id="IPR015856">
    <property type="entry name" value="ABC_transpr_CbiO/EcfA_su"/>
</dbReference>
<proteinExistence type="inferred from homology"/>
<evidence type="ECO:0000313" key="10">
    <source>
        <dbReference type="EMBL" id="MBC5780530.1"/>
    </source>
</evidence>
<evidence type="ECO:0000313" key="11">
    <source>
        <dbReference type="Proteomes" id="UP000649826"/>
    </source>
</evidence>
<keyword evidence="8" id="KW-0472">Membrane</keyword>
<comment type="similarity">
    <text evidence="2">Belongs to the ABC transporter superfamily.</text>
</comment>
<dbReference type="Gene3D" id="3.40.50.300">
    <property type="entry name" value="P-loop containing nucleotide triphosphate hydrolases"/>
    <property type="match status" value="2"/>
</dbReference>
<feature type="domain" description="ABC transporter" evidence="9">
    <location>
        <begin position="305"/>
        <end position="537"/>
    </location>
</feature>
<dbReference type="NCBIfam" id="NF010167">
    <property type="entry name" value="PRK13648.1"/>
    <property type="match status" value="2"/>
</dbReference>
<accession>A0ABR7IKP5</accession>
<dbReference type="SMART" id="SM00382">
    <property type="entry name" value="AAA"/>
    <property type="match status" value="2"/>
</dbReference>
<evidence type="ECO:0000256" key="8">
    <source>
        <dbReference type="ARBA" id="ARBA00023136"/>
    </source>
</evidence>
<keyword evidence="4" id="KW-1003">Cell membrane</keyword>
<dbReference type="PROSITE" id="PS00211">
    <property type="entry name" value="ABC_TRANSPORTER_1"/>
    <property type="match status" value="1"/>
</dbReference>
<gene>
    <name evidence="10" type="ORF">H8Z82_12900</name>
</gene>
<dbReference type="SUPFAM" id="SSF52540">
    <property type="entry name" value="P-loop containing nucleoside triphosphate hydrolases"/>
    <property type="match status" value="2"/>
</dbReference>
<protein>
    <submittedName>
        <fullName evidence="10">Energy-coupling factor ABC transporter ATP-binding protein</fullName>
    </submittedName>
</protein>
<dbReference type="PROSITE" id="PS50893">
    <property type="entry name" value="ABC_TRANSPORTER_2"/>
    <property type="match status" value="2"/>
</dbReference>
<evidence type="ECO:0000256" key="5">
    <source>
        <dbReference type="ARBA" id="ARBA00022741"/>
    </source>
</evidence>
<comment type="subcellular location">
    <subcellularLocation>
        <location evidence="1">Cell membrane</location>
        <topology evidence="1">Peripheral membrane protein</topology>
    </subcellularLocation>
</comment>
<keyword evidence="6 10" id="KW-0067">ATP-binding</keyword>
<organism evidence="10 11">
    <name type="scientific">Blautia difficilis</name>
    <dbReference type="NCBI Taxonomy" id="2763027"/>
    <lineage>
        <taxon>Bacteria</taxon>
        <taxon>Bacillati</taxon>
        <taxon>Bacillota</taxon>
        <taxon>Clostridia</taxon>
        <taxon>Lachnospirales</taxon>
        <taxon>Lachnospiraceae</taxon>
        <taxon>Blautia</taxon>
    </lineage>
</organism>
<reference evidence="10 11" key="1">
    <citation type="submission" date="2020-08" db="EMBL/GenBank/DDBJ databases">
        <title>Genome public.</title>
        <authorList>
            <person name="Liu C."/>
            <person name="Sun Q."/>
        </authorList>
    </citation>
    <scope>NUCLEOTIDE SEQUENCE [LARGE SCALE GENOMIC DNA]</scope>
    <source>
        <strain evidence="10 11">M29</strain>
    </source>
</reference>
<dbReference type="InterPro" id="IPR003593">
    <property type="entry name" value="AAA+_ATPase"/>
</dbReference>
<evidence type="ECO:0000256" key="3">
    <source>
        <dbReference type="ARBA" id="ARBA00022448"/>
    </source>
</evidence>
<dbReference type="CDD" id="cd03225">
    <property type="entry name" value="ABC_cobalt_CbiO_domain1"/>
    <property type="match status" value="2"/>
</dbReference>
<name>A0ABR7IKP5_9FIRM</name>
<dbReference type="InterPro" id="IPR050095">
    <property type="entry name" value="ECF_ABC_transporter_ATP-bd"/>
</dbReference>
<keyword evidence="3" id="KW-0813">Transport</keyword>
<dbReference type="Pfam" id="PF00005">
    <property type="entry name" value="ABC_tran"/>
    <property type="match status" value="2"/>
</dbReference>
<evidence type="ECO:0000256" key="4">
    <source>
        <dbReference type="ARBA" id="ARBA00022475"/>
    </source>
</evidence>
<comment type="caution">
    <text evidence="10">The sequence shown here is derived from an EMBL/GenBank/DDBJ whole genome shotgun (WGS) entry which is preliminary data.</text>
</comment>
<dbReference type="EMBL" id="JACOQG010000024">
    <property type="protein sequence ID" value="MBC5780530.1"/>
    <property type="molecule type" value="Genomic_DNA"/>
</dbReference>
<dbReference type="PANTHER" id="PTHR43553">
    <property type="entry name" value="HEAVY METAL TRANSPORTER"/>
    <property type="match status" value="1"/>
</dbReference>
<keyword evidence="7" id="KW-1278">Translocase</keyword>
<evidence type="ECO:0000256" key="2">
    <source>
        <dbReference type="ARBA" id="ARBA00005417"/>
    </source>
</evidence>
<keyword evidence="11" id="KW-1185">Reference proteome</keyword>
<sequence length="551" mass="61473">MPMINIENLKYKYPDTDRLALDGISLSVAPGEFIGIVGPNGAGKSTLCQAMVGLVPQFYHGAYGGTLRVADCLADQVPVQNLCEKVGLIFQNPFNQLSGARDTVYGEVAYGLQNLGIEREEMKTRIEKVLRQLDIWQYRDRNPFDLSGGQMQRVAIASILVMEPEVVILDEPTSQLDPEGTEEVFKVVDDLARTGRTIIMVEQKLEKMAKYCDKLVLMQKGKVVAFDIPEKIFAREDLEEIGMEPPVFVKICKMCGLTNSDGTYPVTLEATVRLFEQQERQMKPDISFKGNRNPHISAEKSGKVFQMREVSFAYGKKVPVFENLNLLLDHRTTAIIGQNGAGKTTLVRLLKGLLKPISGSIYFGEEDISQKTVAMLAGKVGYVFQNPDDQIFKYNVLDEVMFGPLNIGMNPETAKEKALKALELMGLFGKEKENPYDLDLHERKMVAIASVLAMDTEVIILDEPTIAQDDTGKKRIASMIKQLSDRGKLVIAILHDMDFVAENFERVIVMAHGTVLADGVPEEIFGQDEVLKKARLQKPSMTQLLERLGME</sequence>
<evidence type="ECO:0000259" key="9">
    <source>
        <dbReference type="PROSITE" id="PS50893"/>
    </source>
</evidence>
<dbReference type="RefSeq" id="WP_186995339.1">
    <property type="nucleotide sequence ID" value="NZ_JACOQG010000024.1"/>
</dbReference>
<dbReference type="InterPro" id="IPR017871">
    <property type="entry name" value="ABC_transporter-like_CS"/>
</dbReference>
<dbReference type="GO" id="GO:0005524">
    <property type="term" value="F:ATP binding"/>
    <property type="evidence" value="ECO:0007669"/>
    <property type="project" value="UniProtKB-KW"/>
</dbReference>